<keyword evidence="2" id="KW-1185">Reference proteome</keyword>
<dbReference type="KEGG" id="gfs:119636044"/>
<proteinExistence type="predicted"/>
<reference evidence="3" key="1">
    <citation type="submission" date="2025-08" db="UniProtKB">
        <authorList>
            <consortium name="RefSeq"/>
        </authorList>
    </citation>
    <scope>IDENTIFICATION</scope>
    <source>
        <tissue evidence="3">Whole body pupa</tissue>
    </source>
</reference>
<organism evidence="2 3">
    <name type="scientific">Glossina fuscipes</name>
    <dbReference type="NCBI Taxonomy" id="7396"/>
    <lineage>
        <taxon>Eukaryota</taxon>
        <taxon>Metazoa</taxon>
        <taxon>Ecdysozoa</taxon>
        <taxon>Arthropoda</taxon>
        <taxon>Hexapoda</taxon>
        <taxon>Insecta</taxon>
        <taxon>Pterygota</taxon>
        <taxon>Neoptera</taxon>
        <taxon>Endopterygota</taxon>
        <taxon>Diptera</taxon>
        <taxon>Brachycera</taxon>
        <taxon>Muscomorpha</taxon>
        <taxon>Hippoboscoidea</taxon>
        <taxon>Glossinidae</taxon>
        <taxon>Glossina</taxon>
    </lineage>
</organism>
<dbReference type="AlphaFoldDB" id="A0A9C5YWR9"/>
<evidence type="ECO:0000313" key="3">
    <source>
        <dbReference type="RefSeq" id="XP_037887051.1"/>
    </source>
</evidence>
<evidence type="ECO:0000313" key="2">
    <source>
        <dbReference type="Proteomes" id="UP000092443"/>
    </source>
</evidence>
<name>A0A9C5YWR9_9MUSC</name>
<accession>A0A9C5YWR9</accession>
<dbReference type="RefSeq" id="XP_037887051.1">
    <property type="nucleotide sequence ID" value="XM_038031123.1"/>
</dbReference>
<protein>
    <submittedName>
        <fullName evidence="3">Uncharacterized protein LOC119636044</fullName>
    </submittedName>
</protein>
<dbReference type="Proteomes" id="UP000092443">
    <property type="component" value="Unplaced"/>
</dbReference>
<gene>
    <name evidence="3" type="primary">LOC119636044</name>
</gene>
<evidence type="ECO:0000256" key="1">
    <source>
        <dbReference type="SAM" id="MobiDB-lite"/>
    </source>
</evidence>
<feature type="region of interest" description="Disordered" evidence="1">
    <location>
        <begin position="182"/>
        <end position="202"/>
    </location>
</feature>
<sequence>MAPRGLFYWNHASFLGDTPYRRRWDVDEYCTDFEPGYDGNLGHYKWHSGTPPKDPCVKSVRNGGGYYIWHHGSIKDNHTYYTDDKLGYTAVGHCAQISFKRNGDDKGEKYGFYESNRGPHPKDACVLYGPHGSVGYYVWHHPSHIKDLIVPKVVTIEPDLLYLVLPQDEKPEHILDELVPPESKVMGSTTPPEAYFSPRQASTRKKFLSRGFFTTQRRVQKTNYPR</sequence>
<dbReference type="GeneID" id="119636044"/>